<sequence length="653" mass="76072">MDQLLSLCMIVRDEEKVLRRCLDSVKDYVDEIIIVDTGSIDSTKQIALEYTDQVFDFEWINDFSAAKNAAIQRATSKWILVLDADEYVDSTQMSHLLAMLEQANHDAPMGYILTIYNYTGPIRKGKMVESTALRLFSNHPDIYFERPIHEQVVYRHGHFEQIYYRLSIFHTGYTLEVRQEKNKSTRNLAIFERLKETKQFEEYDYFTLGNEYFAVGDLKKALYYYKRATTKKMENQAFMLHCLNQTVITLIELDRLKEALEVVENGLRRFPAYADYYCFKGLILEKVGLAPLAIEWFETSLKISNSPPNKDGRYWLVSPNYGSIIPLVHLVNLYLKDSDVPKAVSALTKLINLSPGDQKVLYQLFILLSQSEPTSSIIDFFEKIFVNPSQADILQLFQVSLLLGNQELTAHYQHQCEQHKISLSSHYKLLSALIRNSQDEFERIMQLMLPQEQSEHNNKLYILASLVWNRAAYSDQFCETIDGSTLQKEQLYQIVQVAFQLTTEGTCPTLDSEQLNYAVTLLIDLFKYGYFDAYDRFIEKLQPYYFIVANLIGDHFYSQSQIQLALDYYSMLIQHEQLAAVGYENVGKLYMNQGDVEEGLAFVRKSIELNPYRPYLYVFYLAQCSDADLSKDVLDRYKEQYPHYYGLMMNAMR</sequence>
<keyword evidence="1" id="KW-0802">TPR repeat</keyword>
<dbReference type="Gene3D" id="1.25.40.10">
    <property type="entry name" value="Tetratricopeptide repeat domain"/>
    <property type="match status" value="2"/>
</dbReference>
<dbReference type="CDD" id="cd02511">
    <property type="entry name" value="Beta4Glucosyltransferase"/>
    <property type="match status" value="1"/>
</dbReference>
<proteinExistence type="predicted"/>
<evidence type="ECO:0000313" key="3">
    <source>
        <dbReference type="EMBL" id="OPH54559.1"/>
    </source>
</evidence>
<gene>
    <name evidence="3" type="ORF">BC351_31775</name>
</gene>
<dbReference type="PANTHER" id="PTHR43630:SF2">
    <property type="entry name" value="GLYCOSYLTRANSFERASE"/>
    <property type="match status" value="1"/>
</dbReference>
<accession>A0A1V4HGF9</accession>
<evidence type="ECO:0000256" key="1">
    <source>
        <dbReference type="PROSITE-ProRule" id="PRU00339"/>
    </source>
</evidence>
<comment type="caution">
    <text evidence="3">The sequence shown here is derived from an EMBL/GenBank/DDBJ whole genome shotgun (WGS) entry which is preliminary data.</text>
</comment>
<feature type="repeat" description="TPR" evidence="1">
    <location>
        <begin position="580"/>
        <end position="613"/>
    </location>
</feature>
<dbReference type="InterPro" id="IPR011990">
    <property type="entry name" value="TPR-like_helical_dom_sf"/>
</dbReference>
<feature type="repeat" description="TPR" evidence="1">
    <location>
        <begin position="202"/>
        <end position="235"/>
    </location>
</feature>
<name>A0A1V4HGF9_9BACL</name>
<dbReference type="PROSITE" id="PS50005">
    <property type="entry name" value="TPR"/>
    <property type="match status" value="2"/>
</dbReference>
<dbReference type="InterPro" id="IPR001173">
    <property type="entry name" value="Glyco_trans_2-like"/>
</dbReference>
<feature type="domain" description="Glycosyltransferase 2-like" evidence="2">
    <location>
        <begin position="6"/>
        <end position="144"/>
    </location>
</feature>
<dbReference type="InterPro" id="IPR019734">
    <property type="entry name" value="TPR_rpt"/>
</dbReference>
<evidence type="ECO:0000259" key="2">
    <source>
        <dbReference type="Pfam" id="PF00535"/>
    </source>
</evidence>
<dbReference type="AlphaFoldDB" id="A0A1V4HGF9"/>
<dbReference type="InterPro" id="IPR029044">
    <property type="entry name" value="Nucleotide-diphossugar_trans"/>
</dbReference>
<dbReference type="RefSeq" id="WP_079415124.1">
    <property type="nucleotide sequence ID" value="NZ_MBTG01000022.1"/>
</dbReference>
<dbReference type="Pfam" id="PF13181">
    <property type="entry name" value="TPR_8"/>
    <property type="match status" value="1"/>
</dbReference>
<dbReference type="Gene3D" id="3.90.550.10">
    <property type="entry name" value="Spore Coat Polysaccharide Biosynthesis Protein SpsA, Chain A"/>
    <property type="match status" value="1"/>
</dbReference>
<organism evidence="3 4">
    <name type="scientific">Paenibacillus ferrarius</name>
    <dbReference type="NCBI Taxonomy" id="1469647"/>
    <lineage>
        <taxon>Bacteria</taxon>
        <taxon>Bacillati</taxon>
        <taxon>Bacillota</taxon>
        <taxon>Bacilli</taxon>
        <taxon>Bacillales</taxon>
        <taxon>Paenibacillaceae</taxon>
        <taxon>Paenibacillus</taxon>
    </lineage>
</organism>
<evidence type="ECO:0000313" key="4">
    <source>
        <dbReference type="Proteomes" id="UP000190626"/>
    </source>
</evidence>
<dbReference type="SUPFAM" id="SSF53448">
    <property type="entry name" value="Nucleotide-diphospho-sugar transferases"/>
    <property type="match status" value="1"/>
</dbReference>
<protein>
    <recommendedName>
        <fullName evidence="2">Glycosyltransferase 2-like domain-containing protein</fullName>
    </recommendedName>
</protein>
<reference evidence="4" key="1">
    <citation type="submission" date="2016-07" db="EMBL/GenBank/DDBJ databases">
        <authorList>
            <person name="Florea S."/>
            <person name="Webb J.S."/>
            <person name="Jaromczyk J."/>
            <person name="Schardl C.L."/>
        </authorList>
    </citation>
    <scope>NUCLEOTIDE SEQUENCE [LARGE SCALE GENOMIC DNA]</scope>
    <source>
        <strain evidence="4">CY1</strain>
    </source>
</reference>
<dbReference type="Pfam" id="PF00535">
    <property type="entry name" value="Glycos_transf_2"/>
    <property type="match status" value="1"/>
</dbReference>
<dbReference type="PANTHER" id="PTHR43630">
    <property type="entry name" value="POLY-BETA-1,6-N-ACETYL-D-GLUCOSAMINE SYNTHASE"/>
    <property type="match status" value="1"/>
</dbReference>
<dbReference type="Pfam" id="PF13432">
    <property type="entry name" value="TPR_16"/>
    <property type="match status" value="1"/>
</dbReference>
<dbReference type="Proteomes" id="UP000190626">
    <property type="component" value="Unassembled WGS sequence"/>
</dbReference>
<dbReference type="SUPFAM" id="SSF48452">
    <property type="entry name" value="TPR-like"/>
    <property type="match status" value="2"/>
</dbReference>
<dbReference type="EMBL" id="MBTG01000022">
    <property type="protein sequence ID" value="OPH54559.1"/>
    <property type="molecule type" value="Genomic_DNA"/>
</dbReference>
<dbReference type="SMART" id="SM00028">
    <property type="entry name" value="TPR"/>
    <property type="match status" value="5"/>
</dbReference>
<dbReference type="OrthoDB" id="9815923at2"/>
<dbReference type="STRING" id="1469647.BC351_31775"/>
<keyword evidence="4" id="KW-1185">Reference proteome</keyword>